<evidence type="ECO:0000313" key="3">
    <source>
        <dbReference type="Proteomes" id="UP000008743"/>
    </source>
</evidence>
<organism evidence="2 3">
    <name type="scientific">Capsaspora owczarzaki (strain ATCC 30864)</name>
    <dbReference type="NCBI Taxonomy" id="595528"/>
    <lineage>
        <taxon>Eukaryota</taxon>
        <taxon>Filasterea</taxon>
        <taxon>Capsaspora</taxon>
    </lineage>
</organism>
<sequence length="288" mass="30973">MSAKGHSKATTSSGLPLDVVRLRDAYDVALLKGLYDQLMVPSFGMFESELEACETWEELLNPATRDSVRDEYDLHAVCLLDDSPEVASKPAVERIAAAVMCEYYPKSNCGLMTYIAVADSMRKHGLGRVLVSETLAALHQSAQAAGKAGCAAVFLETNSDAVDAEKDVMVPAERRKVLHRLGFRILDCTYVQPALSAEQEKCTDLLLAVHNSFLGDTPVAELPAATASAAAATAAGALTRKTLSSPLILAFMEEFFSVLMGAESLKTDADFLAIQKELQPQKVVTAQD</sequence>
<dbReference type="AlphaFoldDB" id="A0A0D2WWU6"/>
<dbReference type="EMBL" id="KE346374">
    <property type="protein sequence ID" value="KJE97515.1"/>
    <property type="molecule type" value="Genomic_DNA"/>
</dbReference>
<dbReference type="SUPFAM" id="SSF55729">
    <property type="entry name" value="Acyl-CoA N-acyltransferases (Nat)"/>
    <property type="match status" value="1"/>
</dbReference>
<accession>A0A0D2WWU6</accession>
<evidence type="ECO:0000313" key="2">
    <source>
        <dbReference type="EMBL" id="KJE97515.1"/>
    </source>
</evidence>
<dbReference type="Proteomes" id="UP000008743">
    <property type="component" value="Unassembled WGS sequence"/>
</dbReference>
<dbReference type="eggNOG" id="ENOG502RBJ5">
    <property type="taxonomic scope" value="Eukaryota"/>
</dbReference>
<dbReference type="OMA" id="CEYYPKS"/>
<evidence type="ECO:0000259" key="1">
    <source>
        <dbReference type="Pfam" id="PF00583"/>
    </source>
</evidence>
<dbReference type="STRING" id="595528.A0A0D2WWU6"/>
<dbReference type="InParanoid" id="A0A0D2WWU6"/>
<dbReference type="CDD" id="cd04301">
    <property type="entry name" value="NAT_SF"/>
    <property type="match status" value="1"/>
</dbReference>
<dbReference type="InterPro" id="IPR016181">
    <property type="entry name" value="Acyl_CoA_acyltransferase"/>
</dbReference>
<dbReference type="Gene3D" id="3.40.630.30">
    <property type="match status" value="1"/>
</dbReference>
<gene>
    <name evidence="2" type="ORF">CAOG_007359</name>
</gene>
<dbReference type="Pfam" id="PF00583">
    <property type="entry name" value="Acetyltransf_1"/>
    <property type="match status" value="1"/>
</dbReference>
<dbReference type="GO" id="GO:0016747">
    <property type="term" value="F:acyltransferase activity, transferring groups other than amino-acyl groups"/>
    <property type="evidence" value="ECO:0007669"/>
    <property type="project" value="InterPro"/>
</dbReference>
<proteinExistence type="predicted"/>
<dbReference type="PhylomeDB" id="A0A0D2WWU6"/>
<keyword evidence="3" id="KW-1185">Reference proteome</keyword>
<dbReference type="InterPro" id="IPR000182">
    <property type="entry name" value="GNAT_dom"/>
</dbReference>
<reference evidence="3" key="1">
    <citation type="submission" date="2011-02" db="EMBL/GenBank/DDBJ databases">
        <title>The Genome Sequence of Capsaspora owczarzaki ATCC 30864.</title>
        <authorList>
            <person name="Russ C."/>
            <person name="Cuomo C."/>
            <person name="Burger G."/>
            <person name="Gray M.W."/>
            <person name="Holland P.W.H."/>
            <person name="King N."/>
            <person name="Lang F.B.F."/>
            <person name="Roger A.J."/>
            <person name="Ruiz-Trillo I."/>
            <person name="Young S.K."/>
            <person name="Zeng Q."/>
            <person name="Gargeya S."/>
            <person name="Alvarado L."/>
            <person name="Berlin A."/>
            <person name="Chapman S.B."/>
            <person name="Chen Z."/>
            <person name="Freedman E."/>
            <person name="Gellesch M."/>
            <person name="Goldberg J."/>
            <person name="Griggs A."/>
            <person name="Gujja S."/>
            <person name="Heilman E."/>
            <person name="Heiman D."/>
            <person name="Howarth C."/>
            <person name="Mehta T."/>
            <person name="Neiman D."/>
            <person name="Pearson M."/>
            <person name="Roberts A."/>
            <person name="Saif S."/>
            <person name="Shea T."/>
            <person name="Shenoy N."/>
            <person name="Sisk P."/>
            <person name="Stolte C."/>
            <person name="Sykes S."/>
            <person name="White J."/>
            <person name="Yandava C."/>
            <person name="Haas B."/>
            <person name="Nusbaum C."/>
            <person name="Birren B."/>
        </authorList>
    </citation>
    <scope>NUCLEOTIDE SEQUENCE</scope>
    <source>
        <strain evidence="3">ATCC 30864</strain>
    </source>
</reference>
<feature type="domain" description="N-acetyltransferase" evidence="1">
    <location>
        <begin position="58"/>
        <end position="160"/>
    </location>
</feature>
<protein>
    <recommendedName>
        <fullName evidence="1">N-acetyltransferase domain-containing protein</fullName>
    </recommendedName>
</protein>
<dbReference type="OrthoDB" id="18991at2759"/>
<dbReference type="RefSeq" id="XP_004343218.1">
    <property type="nucleotide sequence ID" value="XM_004343168.2"/>
</dbReference>
<name>A0A0D2WWU6_CAPO3</name>